<accession>A0ABX5WVK1</accession>
<keyword evidence="2" id="KW-0472">Membrane</keyword>
<evidence type="ECO:0000256" key="2">
    <source>
        <dbReference type="ARBA" id="ARBA00023136"/>
    </source>
</evidence>
<proteinExistence type="predicted"/>
<keyword evidence="7" id="KW-1185">Reference proteome</keyword>
<dbReference type="Proteomes" id="UP000315947">
    <property type="component" value="Chromosome"/>
</dbReference>
<dbReference type="PROSITE" id="PS00875">
    <property type="entry name" value="T2SP_D"/>
    <property type="match status" value="1"/>
</dbReference>
<dbReference type="Pfam" id="PF07655">
    <property type="entry name" value="Secretin_N_2"/>
    <property type="match status" value="1"/>
</dbReference>
<dbReference type="InterPro" id="IPR050810">
    <property type="entry name" value="Bact_Secretion_Sys_Channel"/>
</dbReference>
<reference evidence="6 7" key="1">
    <citation type="submission" date="2019-07" db="EMBL/GenBank/DDBJ databases">
        <title>Shewanella sp. YLB-06 whole genomic sequence.</title>
        <authorList>
            <person name="Yu L."/>
        </authorList>
    </citation>
    <scope>NUCLEOTIDE SEQUENCE [LARGE SCALE GENOMIC DNA]</scope>
    <source>
        <strain evidence="6 7">YLB-06</strain>
    </source>
</reference>
<dbReference type="Pfam" id="PF00263">
    <property type="entry name" value="Secretin"/>
    <property type="match status" value="1"/>
</dbReference>
<dbReference type="InterPro" id="IPR001775">
    <property type="entry name" value="GspD/PilQ"/>
</dbReference>
<dbReference type="PANTHER" id="PTHR30332">
    <property type="entry name" value="PROBABLE GENERAL SECRETION PATHWAY PROTEIN D"/>
    <property type="match status" value="1"/>
</dbReference>
<dbReference type="InterPro" id="IPR011514">
    <property type="entry name" value="Secretin_N_2"/>
</dbReference>
<dbReference type="Gene3D" id="3.30.1370.130">
    <property type="match status" value="1"/>
</dbReference>
<feature type="compositionally biased region" description="Polar residues" evidence="4">
    <location>
        <begin position="36"/>
        <end position="45"/>
    </location>
</feature>
<evidence type="ECO:0000256" key="3">
    <source>
        <dbReference type="ARBA" id="ARBA00023237"/>
    </source>
</evidence>
<dbReference type="InterPro" id="IPR004846">
    <property type="entry name" value="T2SS/T3SS_dom"/>
</dbReference>
<evidence type="ECO:0000256" key="4">
    <source>
        <dbReference type="SAM" id="MobiDB-lite"/>
    </source>
</evidence>
<gene>
    <name evidence="6" type="primary">mshL</name>
    <name evidence="6" type="ORF">FM037_01855</name>
</gene>
<keyword evidence="3" id="KW-0998">Cell outer membrane</keyword>
<protein>
    <submittedName>
        <fullName evidence="6">Pilus (MSHA type) biogenesis protein MshL</fullName>
    </submittedName>
</protein>
<evidence type="ECO:0000259" key="5">
    <source>
        <dbReference type="SMART" id="SM00965"/>
    </source>
</evidence>
<evidence type="ECO:0000313" key="6">
    <source>
        <dbReference type="EMBL" id="QDO82207.1"/>
    </source>
</evidence>
<feature type="region of interest" description="Disordered" evidence="4">
    <location>
        <begin position="33"/>
        <end position="53"/>
    </location>
</feature>
<evidence type="ECO:0000256" key="1">
    <source>
        <dbReference type="ARBA" id="ARBA00022448"/>
    </source>
</evidence>
<name>A0ABX5WVK1_9GAMM</name>
<keyword evidence="1" id="KW-0813">Transport</keyword>
<sequence length="567" mass="61103">MNALKIITPLLTLLLVACQTTNRPEPVAAKEALAESVQTESSKQGTPPPAKMPESIQKELASAELLAGLAPSRKAERRFDVSAHDVDAKVFFPSLVQGTPLSVAVHPDVSGNISLSLKGVTLSEALQVVEDIYGYEVSRVGRILRIYPAGMRTETFPLNYLYMERHGLSLTSVNSGRISDNNNNSSSGSNNSNSNSNNSNSSSNNSSGSSSNSSNETTNGTFIRSTTKSDFWGELKKTLVSIVGNTGGGRQVVITPQAGLVTVRAYPNELRQVRTFLKTAETHLQRQVIIEAKILEVTLSDGYQQGINWQNVLGHVGDTDIKFDTSEPAGEGLSDQITSVIGGVTSLKLSGTNFTAMISLLDTQGDVDVLSSPRVTALNNQKAVIKVGTDEYFVTDVSSTTVAGTTPITTPEVELTPFFSGIALDVTPQIDGEGNVLLHIHPSVIDIKEQTKTIKISNSTLELPLAQSDIRESDTVIMARSGDVVVIGGLMKSENIELVSKVPLLGDIPLLGELFTNRVKSLKKTELVILLKPTVVGADTWKKELQRSKELLDRWYPEAQDETEQGQ</sequence>
<dbReference type="PROSITE" id="PS51257">
    <property type="entry name" value="PROKAR_LIPOPROTEIN"/>
    <property type="match status" value="1"/>
</dbReference>
<feature type="compositionally biased region" description="Low complexity" evidence="4">
    <location>
        <begin position="181"/>
        <end position="215"/>
    </location>
</feature>
<dbReference type="EMBL" id="CP041614">
    <property type="protein sequence ID" value="QDO82207.1"/>
    <property type="molecule type" value="Genomic_DNA"/>
</dbReference>
<organism evidence="6 7">
    <name type="scientific">Shewanella psychropiezotolerans</name>
    <dbReference type="NCBI Taxonomy" id="2593655"/>
    <lineage>
        <taxon>Bacteria</taxon>
        <taxon>Pseudomonadati</taxon>
        <taxon>Pseudomonadota</taxon>
        <taxon>Gammaproteobacteria</taxon>
        <taxon>Alteromonadales</taxon>
        <taxon>Shewanellaceae</taxon>
        <taxon>Shewanella</taxon>
    </lineage>
</organism>
<feature type="region of interest" description="Disordered" evidence="4">
    <location>
        <begin position="174"/>
        <end position="221"/>
    </location>
</feature>
<dbReference type="RefSeq" id="WP_144044599.1">
    <property type="nucleotide sequence ID" value="NZ_CP041614.1"/>
</dbReference>
<feature type="domain" description="Secretin/TonB short N-terminal" evidence="5">
    <location>
        <begin position="101"/>
        <end position="149"/>
    </location>
</feature>
<dbReference type="SMART" id="SM00965">
    <property type="entry name" value="STN"/>
    <property type="match status" value="1"/>
</dbReference>
<dbReference type="InterPro" id="IPR011662">
    <property type="entry name" value="Secretin/TonB_short_N"/>
</dbReference>
<dbReference type="InterPro" id="IPR013358">
    <property type="entry name" value="Pilus_biogenesis_MshL"/>
</dbReference>
<dbReference type="InterPro" id="IPR004845">
    <property type="entry name" value="T2SS_GspD_CS"/>
</dbReference>
<evidence type="ECO:0000313" key="7">
    <source>
        <dbReference type="Proteomes" id="UP000315947"/>
    </source>
</evidence>
<dbReference type="PRINTS" id="PR00811">
    <property type="entry name" value="BCTERIALGSPD"/>
</dbReference>
<dbReference type="NCBIfam" id="TIGR02519">
    <property type="entry name" value="pilus_MshL"/>
    <property type="match status" value="1"/>
</dbReference>
<dbReference type="PANTHER" id="PTHR30332:SF17">
    <property type="entry name" value="TYPE IV PILIATION SYSTEM PROTEIN DR_0774-RELATED"/>
    <property type="match status" value="1"/>
</dbReference>